<dbReference type="OrthoDB" id="9810135at2"/>
<dbReference type="Pfam" id="PF00580">
    <property type="entry name" value="UvrD-helicase"/>
    <property type="match status" value="1"/>
</dbReference>
<keyword evidence="8" id="KW-0238">DNA-binding</keyword>
<evidence type="ECO:0000256" key="3">
    <source>
        <dbReference type="ARBA" id="ARBA00022763"/>
    </source>
</evidence>
<dbReference type="Pfam" id="PF12705">
    <property type="entry name" value="PDDEXK_1"/>
    <property type="match status" value="1"/>
</dbReference>
<keyword evidence="4 14" id="KW-0378">Hydrolase</keyword>
<evidence type="ECO:0000256" key="15">
    <source>
        <dbReference type="SAM" id="Coils"/>
    </source>
</evidence>
<keyword evidence="6" id="KW-0269">Exonuclease</keyword>
<evidence type="ECO:0000256" key="8">
    <source>
        <dbReference type="ARBA" id="ARBA00023125"/>
    </source>
</evidence>
<dbReference type="GO" id="GO:0005829">
    <property type="term" value="C:cytosol"/>
    <property type="evidence" value="ECO:0007669"/>
    <property type="project" value="TreeGrafter"/>
</dbReference>
<evidence type="ECO:0000259" key="16">
    <source>
        <dbReference type="PROSITE" id="PS51198"/>
    </source>
</evidence>
<dbReference type="CDD" id="cd17932">
    <property type="entry name" value="DEXQc_UvrD"/>
    <property type="match status" value="2"/>
</dbReference>
<comment type="catalytic activity">
    <reaction evidence="11">
        <text>Couples ATP hydrolysis with the unwinding of duplex DNA by translocating in the 3'-5' direction.</text>
        <dbReference type="EC" id="5.6.2.4"/>
    </reaction>
</comment>
<dbReference type="GO" id="GO:0043138">
    <property type="term" value="F:3'-5' DNA helicase activity"/>
    <property type="evidence" value="ECO:0007669"/>
    <property type="project" value="UniProtKB-EC"/>
</dbReference>
<name>A0A364K640_9BACL</name>
<evidence type="ECO:0000256" key="4">
    <source>
        <dbReference type="ARBA" id="ARBA00022801"/>
    </source>
</evidence>
<evidence type="ECO:0000313" key="18">
    <source>
        <dbReference type="EMBL" id="RAL25738.1"/>
    </source>
</evidence>
<dbReference type="SUPFAM" id="SSF52980">
    <property type="entry name" value="Restriction endonuclease-like"/>
    <property type="match status" value="1"/>
</dbReference>
<evidence type="ECO:0000313" key="19">
    <source>
        <dbReference type="Proteomes" id="UP000251213"/>
    </source>
</evidence>
<evidence type="ECO:0000256" key="2">
    <source>
        <dbReference type="ARBA" id="ARBA00022741"/>
    </source>
</evidence>
<dbReference type="SUPFAM" id="SSF52540">
    <property type="entry name" value="P-loop containing nucleoside triphosphate hydrolases"/>
    <property type="match status" value="1"/>
</dbReference>
<gene>
    <name evidence="18" type="ORF">DL897_06590</name>
</gene>
<dbReference type="Gene3D" id="1.10.486.10">
    <property type="entry name" value="PCRA, domain 4"/>
    <property type="match status" value="1"/>
</dbReference>
<comment type="catalytic activity">
    <reaction evidence="13">
        <text>ATP + H2O = ADP + phosphate + H(+)</text>
        <dbReference type="Rhea" id="RHEA:13065"/>
        <dbReference type="ChEBI" id="CHEBI:15377"/>
        <dbReference type="ChEBI" id="CHEBI:15378"/>
        <dbReference type="ChEBI" id="CHEBI:30616"/>
        <dbReference type="ChEBI" id="CHEBI:43474"/>
        <dbReference type="ChEBI" id="CHEBI:456216"/>
        <dbReference type="EC" id="5.6.2.4"/>
    </reaction>
</comment>
<keyword evidence="10" id="KW-0413">Isomerase</keyword>
<protein>
    <recommendedName>
        <fullName evidence="12">DNA 3'-5' helicase</fullName>
        <ecNumber evidence="12">5.6.2.4</ecNumber>
    </recommendedName>
</protein>
<dbReference type="InterPro" id="IPR014016">
    <property type="entry name" value="UvrD-like_ATP-bd"/>
</dbReference>
<evidence type="ECO:0000256" key="1">
    <source>
        <dbReference type="ARBA" id="ARBA00022722"/>
    </source>
</evidence>
<evidence type="ECO:0000256" key="14">
    <source>
        <dbReference type="PROSITE-ProRule" id="PRU00560"/>
    </source>
</evidence>
<dbReference type="InterPro" id="IPR014017">
    <property type="entry name" value="DNA_helicase_UvrD-like_C"/>
</dbReference>
<dbReference type="GO" id="GO:0005524">
    <property type="term" value="F:ATP binding"/>
    <property type="evidence" value="ECO:0007669"/>
    <property type="project" value="UniProtKB-UniRule"/>
</dbReference>
<keyword evidence="3" id="KW-0227">DNA damage</keyword>
<dbReference type="Pfam" id="PF13361">
    <property type="entry name" value="UvrD_C"/>
    <property type="match status" value="1"/>
</dbReference>
<keyword evidence="15" id="KW-0175">Coiled coil</keyword>
<dbReference type="GO" id="GO:0033202">
    <property type="term" value="C:DNA helicase complex"/>
    <property type="evidence" value="ECO:0007669"/>
    <property type="project" value="TreeGrafter"/>
</dbReference>
<dbReference type="Gene3D" id="3.90.320.10">
    <property type="match status" value="1"/>
</dbReference>
<accession>A0A364K640</accession>
<keyword evidence="5 14" id="KW-0347">Helicase</keyword>
<feature type="coiled-coil region" evidence="15">
    <location>
        <begin position="66"/>
        <end position="93"/>
    </location>
</feature>
<dbReference type="InterPro" id="IPR011604">
    <property type="entry name" value="PDDEXK-like_dom_sf"/>
</dbReference>
<evidence type="ECO:0000256" key="10">
    <source>
        <dbReference type="ARBA" id="ARBA00023235"/>
    </source>
</evidence>
<comment type="caution">
    <text evidence="18">The sequence shown here is derived from an EMBL/GenBank/DDBJ whole genome shotgun (WGS) entry which is preliminary data.</text>
</comment>
<evidence type="ECO:0000256" key="5">
    <source>
        <dbReference type="ARBA" id="ARBA00022806"/>
    </source>
</evidence>
<dbReference type="GO" id="GO:0004527">
    <property type="term" value="F:exonuclease activity"/>
    <property type="evidence" value="ECO:0007669"/>
    <property type="project" value="UniProtKB-KW"/>
</dbReference>
<evidence type="ECO:0000256" key="13">
    <source>
        <dbReference type="ARBA" id="ARBA00048988"/>
    </source>
</evidence>
<keyword evidence="1" id="KW-0540">Nuclease</keyword>
<evidence type="ECO:0000256" key="9">
    <source>
        <dbReference type="ARBA" id="ARBA00023204"/>
    </source>
</evidence>
<organism evidence="18 19">
    <name type="scientific">Thermoflavimicrobium daqui</name>
    <dbReference type="NCBI Taxonomy" id="2137476"/>
    <lineage>
        <taxon>Bacteria</taxon>
        <taxon>Bacillati</taxon>
        <taxon>Bacillota</taxon>
        <taxon>Bacilli</taxon>
        <taxon>Bacillales</taxon>
        <taxon>Thermoactinomycetaceae</taxon>
        <taxon>Thermoflavimicrobium</taxon>
    </lineage>
</organism>
<dbReference type="GO" id="GO:0003677">
    <property type="term" value="F:DNA binding"/>
    <property type="evidence" value="ECO:0007669"/>
    <property type="project" value="UniProtKB-KW"/>
</dbReference>
<evidence type="ECO:0000256" key="7">
    <source>
        <dbReference type="ARBA" id="ARBA00022840"/>
    </source>
</evidence>
<dbReference type="Gene3D" id="3.40.50.300">
    <property type="entry name" value="P-loop containing nucleotide triphosphate hydrolases"/>
    <property type="match status" value="4"/>
</dbReference>
<evidence type="ECO:0000256" key="6">
    <source>
        <dbReference type="ARBA" id="ARBA00022839"/>
    </source>
</evidence>
<evidence type="ECO:0000256" key="12">
    <source>
        <dbReference type="ARBA" id="ARBA00034808"/>
    </source>
</evidence>
<keyword evidence="7 14" id="KW-0067">ATP-binding</keyword>
<dbReference type="InterPro" id="IPR038726">
    <property type="entry name" value="PDDEXK_AddAB-type"/>
</dbReference>
<keyword evidence="2 14" id="KW-0547">Nucleotide-binding</keyword>
<dbReference type="GO" id="GO:0000725">
    <property type="term" value="P:recombinational repair"/>
    <property type="evidence" value="ECO:0007669"/>
    <property type="project" value="TreeGrafter"/>
</dbReference>
<proteinExistence type="predicted"/>
<dbReference type="EMBL" id="QJKK01000003">
    <property type="protein sequence ID" value="RAL25738.1"/>
    <property type="molecule type" value="Genomic_DNA"/>
</dbReference>
<feature type="domain" description="UvrD-like helicase ATP-binding" evidence="16">
    <location>
        <begin position="3"/>
        <end position="448"/>
    </location>
</feature>
<evidence type="ECO:0000256" key="11">
    <source>
        <dbReference type="ARBA" id="ARBA00034617"/>
    </source>
</evidence>
<keyword evidence="19" id="KW-1185">Reference proteome</keyword>
<dbReference type="PROSITE" id="PS51198">
    <property type="entry name" value="UVRD_HELICASE_ATP_BIND"/>
    <property type="match status" value="1"/>
</dbReference>
<dbReference type="Proteomes" id="UP000251213">
    <property type="component" value="Unassembled WGS sequence"/>
</dbReference>
<dbReference type="PANTHER" id="PTHR11070">
    <property type="entry name" value="UVRD / RECB / PCRA DNA HELICASE FAMILY MEMBER"/>
    <property type="match status" value="1"/>
</dbReference>
<feature type="domain" description="UvrD-like helicase C-terminal" evidence="17">
    <location>
        <begin position="467"/>
        <end position="741"/>
    </location>
</feature>
<dbReference type="InterPro" id="IPR011335">
    <property type="entry name" value="Restrct_endonuc-II-like"/>
</dbReference>
<dbReference type="RefSeq" id="WP_113658352.1">
    <property type="nucleotide sequence ID" value="NZ_KZ845665.1"/>
</dbReference>
<dbReference type="AlphaFoldDB" id="A0A364K640"/>
<dbReference type="EC" id="5.6.2.4" evidence="12"/>
<dbReference type="PANTHER" id="PTHR11070:SF48">
    <property type="entry name" value="ATP-DEPENDENT HELICASE_NUCLEASE SUBUNIT A"/>
    <property type="match status" value="1"/>
</dbReference>
<dbReference type="PROSITE" id="PS51217">
    <property type="entry name" value="UVRD_HELICASE_CTER"/>
    <property type="match status" value="1"/>
</dbReference>
<sequence>MNPLTLRQQRAAADLLHTNCIVTAGAGSGKTRVLTHRFVNLLANHQEDPNILEQIIAITFTEKAATEMKERIRQEVNERINQAREKQQKENEYQWRRLLVELERARISTFHSFCQKVLLEYPLEASVSPSFNILNEWEAEMLLREAIQESLTDVWKKEIERPTWEEWLVGNSFSSIEESLQSALKQLHSLGWNVQSLFDATQKCAKQLEERHTLRWEEEWTPLQSELKQSANVILQVKKPGKNMQSFIETWPWWESRWQKSKSVTEQITLIRVLLDTLKGFWGKNNNQLKENMQHICQQMKELLITRKYLSIEAKLTNILCPLLSQVIQRYQQKKNAKEAVDFNDLEWKTYELLTQRSEIRKRYFEQIRYVLVDEYQDTNHIQKKLIDLLTKDTDGNIPPGKLFVVGDPKQSIYRFRGADVSLFTQTRNEIKLHGGEEVILDTNFRSDPELIVFFNHVFSHLMSQDEEVPNYYEPVKAKSKDTNSEVVIEWIRVPQKKELTEDLSSHEAEAMMIAKHIEQLSKEGIPYKDMTILLRKMTHVKVYEQALAEVGIPFYVVKGRGFYDRQEVLDILHFLRILVQPNDRLAWAGVLRSPFCGVSDETILRIAMDAKWEGQIQDWLTQIQVTKAEQRKLQQLAALLDRVELWLGQLPVADLIEYLIEESGYEEVLWATSIGKQATANVKKLIYQANELTGLPAVSISAFLEWVEQVSLSQQDETEASIESEDSPSVKIMTIHQAKGLEFPIVYLPGLSDTPRQNHSLLHIHPKWGLVVQMQDEKGETIETEHFKQVQADEKRLQWEESVRLFYVALTRAEKRLILSGSATPLKGLLDQNYQWSTWLDGVIGYHHIDEQEGIWSFDSEHLPIRVHLNFENTVKSTSIHTISKEDIFNQYIAGKLKEEPLSIHIDLFQEKRVTPHLVAVNVTKWKQLVNCPRKFYYQEIIGIPEIMKDEEIKILSPNEKRKLPPTLKGQLVHQICEWLMDPDVSINELPVLIEKACDQFQLTSYDYPFIKGEMDPYLQRFIQSSLYQEKRKWKKIWREWDFTEEIAGLRISGQIDLMVQDQMDHWQLFDYKTDRISIQEVEQTALEYEPQLQLYILAFQQKMGFIPEQATLYFLEPDQFYSFSVTKSWLEKAQIRLQETANLLQGEPELTRFIPLVGKRCDYCSYRLICEGENRG</sequence>
<dbReference type="InterPro" id="IPR027417">
    <property type="entry name" value="P-loop_NTPase"/>
</dbReference>
<keyword evidence="9" id="KW-0234">DNA repair</keyword>
<feature type="binding site" evidence="14">
    <location>
        <begin position="24"/>
        <end position="31"/>
    </location>
    <ligand>
        <name>ATP</name>
        <dbReference type="ChEBI" id="CHEBI:30616"/>
    </ligand>
</feature>
<evidence type="ECO:0000259" key="17">
    <source>
        <dbReference type="PROSITE" id="PS51217"/>
    </source>
</evidence>
<reference evidence="18 19" key="2">
    <citation type="submission" date="2018-06" db="EMBL/GenBank/DDBJ databases">
        <authorList>
            <person name="Zhirakovskaya E."/>
        </authorList>
    </citation>
    <scope>NUCLEOTIDE SEQUENCE [LARGE SCALE GENOMIC DNA]</scope>
    <source>
        <strain evidence="18 19">FBKL4.011</strain>
    </source>
</reference>
<dbReference type="InterPro" id="IPR000212">
    <property type="entry name" value="DNA_helicase_UvrD/REP"/>
</dbReference>
<reference evidence="18 19" key="1">
    <citation type="submission" date="2018-06" db="EMBL/GenBank/DDBJ databases">
        <title>Thermoflavimicrobium daqus sp. nov., a thermophilic microbe isolated from Moutai-flavour Daqu.</title>
        <authorList>
            <person name="Wang X."/>
            <person name="Zhou H."/>
        </authorList>
    </citation>
    <scope>NUCLEOTIDE SEQUENCE [LARGE SCALE GENOMIC DNA]</scope>
    <source>
        <strain evidence="18 19">FBKL4.011</strain>
    </source>
</reference>